<dbReference type="InterPro" id="IPR014729">
    <property type="entry name" value="Rossmann-like_a/b/a_fold"/>
</dbReference>
<dbReference type="InterPro" id="IPR012094">
    <property type="entry name" value="tRNA_Ile_lys_synt"/>
</dbReference>
<comment type="similarity">
    <text evidence="7">Belongs to the tRNA(Ile)-lysidine synthase family.</text>
</comment>
<dbReference type="PANTHER" id="PTHR43033">
    <property type="entry name" value="TRNA(ILE)-LYSIDINE SYNTHASE-RELATED"/>
    <property type="match status" value="1"/>
</dbReference>
<evidence type="ECO:0000259" key="9">
    <source>
        <dbReference type="Pfam" id="PF09179"/>
    </source>
</evidence>
<feature type="domain" description="tRNA(Ile)-lysidine/2-thiocytidine synthase N-terminal" evidence="8">
    <location>
        <begin position="44"/>
        <end position="214"/>
    </location>
</feature>
<evidence type="ECO:0000313" key="11">
    <source>
        <dbReference type="Proteomes" id="UP000029014"/>
    </source>
</evidence>
<keyword evidence="4 7" id="KW-0547">Nucleotide-binding</keyword>
<name>A0A087BMS5_9BIFI</name>
<dbReference type="SUPFAM" id="SSF82829">
    <property type="entry name" value="MesJ substrate recognition domain-like"/>
    <property type="match status" value="1"/>
</dbReference>
<dbReference type="GO" id="GO:0032267">
    <property type="term" value="F:tRNA(Ile)-lysidine synthase activity"/>
    <property type="evidence" value="ECO:0007669"/>
    <property type="project" value="UniProtKB-EC"/>
</dbReference>
<dbReference type="Pfam" id="PF09179">
    <property type="entry name" value="TilS"/>
    <property type="match status" value="1"/>
</dbReference>
<dbReference type="InterPro" id="IPR015262">
    <property type="entry name" value="tRNA_Ile_lys_synt_subst-bd"/>
</dbReference>
<comment type="caution">
    <text evidence="10">The sequence shown here is derived from an EMBL/GenBank/DDBJ whole genome shotgun (WGS) entry which is preliminary data.</text>
</comment>
<dbReference type="eggNOG" id="COG0037">
    <property type="taxonomic scope" value="Bacteria"/>
</dbReference>
<dbReference type="EMBL" id="JGZD01000009">
    <property type="protein sequence ID" value="KFI72325.1"/>
    <property type="molecule type" value="Genomic_DNA"/>
</dbReference>
<gene>
    <name evidence="7" type="primary">tilS</name>
    <name evidence="10" type="ORF">BMIN_0217</name>
</gene>
<evidence type="ECO:0000256" key="6">
    <source>
        <dbReference type="ARBA" id="ARBA00048539"/>
    </source>
</evidence>
<dbReference type="Proteomes" id="UP000029014">
    <property type="component" value="Unassembled WGS sequence"/>
</dbReference>
<keyword evidence="11" id="KW-1185">Reference proteome</keyword>
<dbReference type="EC" id="6.3.4.19" evidence="7"/>
<reference evidence="10 11" key="1">
    <citation type="submission" date="2014-03" db="EMBL/GenBank/DDBJ databases">
        <title>Genomics of Bifidobacteria.</title>
        <authorList>
            <person name="Ventura M."/>
            <person name="Milani C."/>
            <person name="Lugli G.A."/>
        </authorList>
    </citation>
    <scope>NUCLEOTIDE SEQUENCE [LARGE SCALE GENOMIC DNA]</scope>
    <source>
        <strain evidence="10 11">LMG 11592</strain>
    </source>
</reference>
<protein>
    <recommendedName>
        <fullName evidence="7">tRNA(Ile)-lysidine synthase</fullName>
        <ecNumber evidence="7">6.3.4.19</ecNumber>
    </recommendedName>
    <alternativeName>
        <fullName evidence="7">tRNA(Ile)-2-lysyl-cytidine synthase</fullName>
    </alternativeName>
    <alternativeName>
        <fullName evidence="7">tRNA(Ile)-lysidine synthetase</fullName>
    </alternativeName>
</protein>
<dbReference type="RefSeq" id="WP_022860970.1">
    <property type="nucleotide sequence ID" value="NZ_JGZD01000009.1"/>
</dbReference>
<dbReference type="Gene3D" id="3.40.50.620">
    <property type="entry name" value="HUPs"/>
    <property type="match status" value="1"/>
</dbReference>
<dbReference type="NCBIfam" id="TIGR02432">
    <property type="entry name" value="lysidine_TilS_N"/>
    <property type="match status" value="1"/>
</dbReference>
<accession>A0A087BMS5</accession>
<evidence type="ECO:0000256" key="1">
    <source>
        <dbReference type="ARBA" id="ARBA00022490"/>
    </source>
</evidence>
<dbReference type="CDD" id="cd01992">
    <property type="entry name" value="TilS_N"/>
    <property type="match status" value="1"/>
</dbReference>
<comment type="function">
    <text evidence="7">Ligates lysine onto the cytidine present at position 34 of the AUA codon-specific tRNA(Ile) that contains the anticodon CAU, in an ATP-dependent manner. Cytidine is converted to lysidine, thus changing the amino acid specificity of the tRNA from methionine to isoleucine.</text>
</comment>
<sequence length="365" mass="39494">MTYTASLRTAVGCVHAAIDSLGLDRDPRFREHGRHVPERDAPMVVVACSGGRDSLALAAVSSIVCSSRGLRCAAAIVDHRLQDGSREVCDRAARQCAGRGLEPVRVIGVDVVDDGRGIEACARDARYRALCEQARLWGACAILLAHTRDDQAETVLMGMLRLNGIDGVAGMPERSVVDGVVFLRPFLSLTRAQTTRICEDVGLSWWDDPTNGDDHPGDEDLPSDYPLRSRVRHSLIPYLSRFTGSDVVDHLARSARLCAVDKDYLDSRADEVAARVVTPIVGASGSEVVIDAPGLADEHEAIRSRVLVRAASLLGLTVSSRHVAAIDALVTRWHGQGAVHLPSKYSAIRQKHVIRLCQDGVHANR</sequence>
<dbReference type="AlphaFoldDB" id="A0A087BMS5"/>
<proteinExistence type="inferred from homology"/>
<feature type="domain" description="tRNA(Ile)-lysidine synthase substrate-binding" evidence="9">
    <location>
        <begin position="293"/>
        <end position="343"/>
    </location>
</feature>
<evidence type="ECO:0000256" key="3">
    <source>
        <dbReference type="ARBA" id="ARBA00022694"/>
    </source>
</evidence>
<keyword evidence="3 7" id="KW-0819">tRNA processing</keyword>
<keyword evidence="1 7" id="KW-0963">Cytoplasm</keyword>
<keyword evidence="5 7" id="KW-0067">ATP-binding</keyword>
<comment type="domain">
    <text evidence="7">The N-terminal region contains the highly conserved SGGXDS motif, predicted to be a P-loop motif involved in ATP binding.</text>
</comment>
<evidence type="ECO:0000259" key="8">
    <source>
        <dbReference type="Pfam" id="PF01171"/>
    </source>
</evidence>
<dbReference type="GO" id="GO:0005524">
    <property type="term" value="F:ATP binding"/>
    <property type="evidence" value="ECO:0007669"/>
    <property type="project" value="UniProtKB-UniRule"/>
</dbReference>
<dbReference type="SUPFAM" id="SSF52402">
    <property type="entry name" value="Adenine nucleotide alpha hydrolases-like"/>
    <property type="match status" value="1"/>
</dbReference>
<dbReference type="PANTHER" id="PTHR43033:SF1">
    <property type="entry name" value="TRNA(ILE)-LYSIDINE SYNTHASE-RELATED"/>
    <property type="match status" value="1"/>
</dbReference>
<dbReference type="InterPro" id="IPR012795">
    <property type="entry name" value="tRNA_Ile_lys_synt_N"/>
</dbReference>
<dbReference type="GO" id="GO:0006400">
    <property type="term" value="P:tRNA modification"/>
    <property type="evidence" value="ECO:0007669"/>
    <property type="project" value="UniProtKB-UniRule"/>
</dbReference>
<dbReference type="STRING" id="1693.BMIN_0217"/>
<dbReference type="Gene3D" id="1.20.59.20">
    <property type="match status" value="1"/>
</dbReference>
<dbReference type="HAMAP" id="MF_01161">
    <property type="entry name" value="tRNA_Ile_lys_synt"/>
    <property type="match status" value="1"/>
</dbReference>
<comment type="subcellular location">
    <subcellularLocation>
        <location evidence="7">Cytoplasm</location>
    </subcellularLocation>
</comment>
<keyword evidence="2 7" id="KW-0436">Ligase</keyword>
<evidence type="ECO:0000256" key="5">
    <source>
        <dbReference type="ARBA" id="ARBA00022840"/>
    </source>
</evidence>
<evidence type="ECO:0000256" key="4">
    <source>
        <dbReference type="ARBA" id="ARBA00022741"/>
    </source>
</evidence>
<dbReference type="InterPro" id="IPR011063">
    <property type="entry name" value="TilS/TtcA_N"/>
</dbReference>
<dbReference type="Pfam" id="PF01171">
    <property type="entry name" value="ATP_bind_3"/>
    <property type="match status" value="1"/>
</dbReference>
<evidence type="ECO:0000313" key="10">
    <source>
        <dbReference type="EMBL" id="KFI72325.1"/>
    </source>
</evidence>
<feature type="binding site" evidence="7">
    <location>
        <begin position="49"/>
        <end position="54"/>
    </location>
    <ligand>
        <name>ATP</name>
        <dbReference type="ChEBI" id="CHEBI:30616"/>
    </ligand>
</feature>
<evidence type="ECO:0000256" key="7">
    <source>
        <dbReference type="HAMAP-Rule" id="MF_01161"/>
    </source>
</evidence>
<comment type="catalytic activity">
    <reaction evidence="6 7">
        <text>cytidine(34) in tRNA(Ile2) + L-lysine + ATP = lysidine(34) in tRNA(Ile2) + AMP + diphosphate + H(+)</text>
        <dbReference type="Rhea" id="RHEA:43744"/>
        <dbReference type="Rhea" id="RHEA-COMP:10625"/>
        <dbReference type="Rhea" id="RHEA-COMP:10670"/>
        <dbReference type="ChEBI" id="CHEBI:15378"/>
        <dbReference type="ChEBI" id="CHEBI:30616"/>
        <dbReference type="ChEBI" id="CHEBI:32551"/>
        <dbReference type="ChEBI" id="CHEBI:33019"/>
        <dbReference type="ChEBI" id="CHEBI:82748"/>
        <dbReference type="ChEBI" id="CHEBI:83665"/>
        <dbReference type="ChEBI" id="CHEBI:456215"/>
        <dbReference type="EC" id="6.3.4.19"/>
    </reaction>
</comment>
<organism evidence="10 11">
    <name type="scientific">Bifidobacterium minimum</name>
    <dbReference type="NCBI Taxonomy" id="1693"/>
    <lineage>
        <taxon>Bacteria</taxon>
        <taxon>Bacillati</taxon>
        <taxon>Actinomycetota</taxon>
        <taxon>Actinomycetes</taxon>
        <taxon>Bifidobacteriales</taxon>
        <taxon>Bifidobacteriaceae</taxon>
        <taxon>Bifidobacterium</taxon>
    </lineage>
</organism>
<evidence type="ECO:0000256" key="2">
    <source>
        <dbReference type="ARBA" id="ARBA00022598"/>
    </source>
</evidence>
<dbReference type="GO" id="GO:0005737">
    <property type="term" value="C:cytoplasm"/>
    <property type="evidence" value="ECO:0007669"/>
    <property type="project" value="UniProtKB-SubCell"/>
</dbReference>